<evidence type="ECO:0000313" key="4">
    <source>
        <dbReference type="Proteomes" id="UP001148313"/>
    </source>
</evidence>
<dbReference type="RefSeq" id="WP_271091846.1">
    <property type="nucleotide sequence ID" value="NZ_JAPJZH010000017.1"/>
</dbReference>
<keyword evidence="1" id="KW-0547">Nucleotide-binding</keyword>
<gene>
    <name evidence="3" type="ORF">OOZ53_21775</name>
</gene>
<protein>
    <recommendedName>
        <fullName evidence="2">ATP-grasp domain-containing protein</fullName>
    </recommendedName>
</protein>
<keyword evidence="4" id="KW-1185">Reference proteome</keyword>
<dbReference type="SUPFAM" id="SSF56059">
    <property type="entry name" value="Glutathione synthetase ATP-binding domain-like"/>
    <property type="match status" value="1"/>
</dbReference>
<reference evidence="3" key="1">
    <citation type="submission" date="2022-11" db="EMBL/GenBank/DDBJ databases">
        <title>Hoeflea poritis sp. nov., isolated from scleractinian coral Porites lutea.</title>
        <authorList>
            <person name="Zhang G."/>
            <person name="Wei Q."/>
            <person name="Cai L."/>
        </authorList>
    </citation>
    <scope>NUCLEOTIDE SEQUENCE</scope>
    <source>
        <strain evidence="3">E7-10</strain>
    </source>
</reference>
<proteinExistence type="predicted"/>
<evidence type="ECO:0000259" key="2">
    <source>
        <dbReference type="PROSITE" id="PS50975"/>
    </source>
</evidence>
<dbReference type="EMBL" id="JAPJZH010000017">
    <property type="protein sequence ID" value="MDA4848003.1"/>
    <property type="molecule type" value="Genomic_DNA"/>
</dbReference>
<keyword evidence="1" id="KW-0067">ATP-binding</keyword>
<evidence type="ECO:0000256" key="1">
    <source>
        <dbReference type="PROSITE-ProRule" id="PRU00409"/>
    </source>
</evidence>
<dbReference type="PANTHER" id="PTHR37018:SF1">
    <property type="entry name" value="CULTURE SPECIFIC PROTEIN, PUTATIVE (AFU_ORTHOLOGUE AFUA_2G00130)-RELATED"/>
    <property type="match status" value="1"/>
</dbReference>
<dbReference type="InterPro" id="IPR053269">
    <property type="entry name" value="Asp-Met_ligase"/>
</dbReference>
<dbReference type="PROSITE" id="PS50975">
    <property type="entry name" value="ATP_GRASP"/>
    <property type="match status" value="1"/>
</dbReference>
<name>A0ABT4VVJ3_9HYPH</name>
<dbReference type="PANTHER" id="PTHR37018">
    <property type="entry name" value="CULTURE SPECIFIC PROTEIN, PUTATIVE (AFU_ORTHOLOGUE AFUA_2G00130)-RELATED"/>
    <property type="match status" value="1"/>
</dbReference>
<evidence type="ECO:0000313" key="3">
    <source>
        <dbReference type="EMBL" id="MDA4848003.1"/>
    </source>
</evidence>
<feature type="domain" description="ATP-grasp" evidence="2">
    <location>
        <begin position="129"/>
        <end position="322"/>
    </location>
</feature>
<accession>A0ABT4VVJ3</accession>
<comment type="caution">
    <text evidence="3">The sequence shown here is derived from an EMBL/GenBank/DDBJ whole genome shotgun (WGS) entry which is preliminary data.</text>
</comment>
<sequence>MSLPALSTIYRPGTFLAPRLEDASAQWVPSDRSTVEFMTANLMACAGDFPMLVHKATMSPDGLELMDRCGVEVGSAIETYETPSQYRDALLKRIREGQTAAYVYPSGGKGTDGGALVDDQCLEFLNNKQNIAQLAGSGNVPQRTLIDNGNRGQLDSLTVPIALKIATDEPNAGGFDVAICRRRRHLDRALVRFRQAQTLIAEELIDEVRNWCVQFAVMADGSVCELGATEQVCMSGGIHAGNLYRADTSPAENVTSIGRSIAQAGSKLGFRGLCGFDILVDRLGKAYVIDLNFRPVSSTAFIYEATRRNNINKGARIARLAFCRSEGTLAQMIRHCDHGFREGWAVPLATFEPRRGGFDSETARMRLMIIAEDHKTLRKREQSLKACEIDFVRLPSSLDRMKRQLRNLI</sequence>
<organism evidence="3 4">
    <name type="scientific">Hoeflea poritis</name>
    <dbReference type="NCBI Taxonomy" id="2993659"/>
    <lineage>
        <taxon>Bacteria</taxon>
        <taxon>Pseudomonadati</taxon>
        <taxon>Pseudomonadota</taxon>
        <taxon>Alphaproteobacteria</taxon>
        <taxon>Hyphomicrobiales</taxon>
        <taxon>Rhizobiaceae</taxon>
        <taxon>Hoeflea</taxon>
    </lineage>
</organism>
<dbReference type="Gene3D" id="3.30.470.20">
    <property type="entry name" value="ATP-grasp fold, B domain"/>
    <property type="match status" value="1"/>
</dbReference>
<dbReference type="InterPro" id="IPR011761">
    <property type="entry name" value="ATP-grasp"/>
</dbReference>
<dbReference type="Proteomes" id="UP001148313">
    <property type="component" value="Unassembled WGS sequence"/>
</dbReference>